<gene>
    <name evidence="10" type="ORF">DCC35_04130</name>
</gene>
<keyword evidence="3" id="KW-0805">Transcription regulation</keyword>
<dbReference type="InterPro" id="IPR058031">
    <property type="entry name" value="AAA_lid_NorR"/>
</dbReference>
<dbReference type="SUPFAM" id="SSF52172">
    <property type="entry name" value="CheY-like"/>
    <property type="match status" value="1"/>
</dbReference>
<dbReference type="GO" id="GO:0005524">
    <property type="term" value="F:ATP binding"/>
    <property type="evidence" value="ECO:0007669"/>
    <property type="project" value="UniProtKB-KW"/>
</dbReference>
<dbReference type="InterPro" id="IPR001789">
    <property type="entry name" value="Sig_transdc_resp-reg_receiver"/>
</dbReference>
<dbReference type="SUPFAM" id="SSF52540">
    <property type="entry name" value="P-loop containing nucleoside triphosphate hydrolases"/>
    <property type="match status" value="1"/>
</dbReference>
<evidence type="ECO:0000256" key="1">
    <source>
        <dbReference type="ARBA" id="ARBA00022741"/>
    </source>
</evidence>
<dbReference type="InterPro" id="IPR002078">
    <property type="entry name" value="Sigma_54_int"/>
</dbReference>
<dbReference type="GO" id="GO:0043565">
    <property type="term" value="F:sequence-specific DNA binding"/>
    <property type="evidence" value="ECO:0007669"/>
    <property type="project" value="InterPro"/>
</dbReference>
<dbReference type="SMART" id="SM00382">
    <property type="entry name" value="AAA"/>
    <property type="match status" value="1"/>
</dbReference>
<dbReference type="Gene3D" id="3.40.50.2300">
    <property type="match status" value="1"/>
</dbReference>
<dbReference type="InterPro" id="IPR003593">
    <property type="entry name" value="AAA+_ATPase"/>
</dbReference>
<dbReference type="Pfam" id="PF02954">
    <property type="entry name" value="HTH_8"/>
    <property type="match status" value="1"/>
</dbReference>
<accession>A0A4D7JSS7</accession>
<dbReference type="FunFam" id="3.40.50.300:FF:000006">
    <property type="entry name" value="DNA-binding transcriptional regulator NtrC"/>
    <property type="match status" value="1"/>
</dbReference>
<dbReference type="Pfam" id="PF00158">
    <property type="entry name" value="Sigma54_activat"/>
    <property type="match status" value="1"/>
</dbReference>
<dbReference type="GO" id="GO:0000160">
    <property type="term" value="P:phosphorelay signal transduction system"/>
    <property type="evidence" value="ECO:0007669"/>
    <property type="project" value="InterPro"/>
</dbReference>
<dbReference type="Gene3D" id="3.40.50.300">
    <property type="entry name" value="P-loop containing nucleotide triphosphate hydrolases"/>
    <property type="match status" value="1"/>
</dbReference>
<evidence type="ECO:0000256" key="4">
    <source>
        <dbReference type="ARBA" id="ARBA00023125"/>
    </source>
</evidence>
<feature type="compositionally biased region" description="Polar residues" evidence="7">
    <location>
        <begin position="399"/>
        <end position="411"/>
    </location>
</feature>
<dbReference type="Pfam" id="PF25601">
    <property type="entry name" value="AAA_lid_14"/>
    <property type="match status" value="1"/>
</dbReference>
<dbReference type="Gene3D" id="1.10.10.60">
    <property type="entry name" value="Homeodomain-like"/>
    <property type="match status" value="1"/>
</dbReference>
<dbReference type="InterPro" id="IPR025943">
    <property type="entry name" value="Sigma_54_int_dom_ATP-bd_2"/>
</dbReference>
<evidence type="ECO:0000256" key="7">
    <source>
        <dbReference type="SAM" id="MobiDB-lite"/>
    </source>
</evidence>
<dbReference type="InterPro" id="IPR027417">
    <property type="entry name" value="P-loop_NTPase"/>
</dbReference>
<feature type="domain" description="Sigma-54 factor interaction" evidence="8">
    <location>
        <begin position="145"/>
        <end position="374"/>
    </location>
</feature>
<dbReference type="PROSITE" id="PS50110">
    <property type="entry name" value="RESPONSE_REGULATORY"/>
    <property type="match status" value="1"/>
</dbReference>
<dbReference type="Pfam" id="PF00072">
    <property type="entry name" value="Response_reg"/>
    <property type="match status" value="1"/>
</dbReference>
<feature type="domain" description="Response regulatory" evidence="9">
    <location>
        <begin position="3"/>
        <end position="117"/>
    </location>
</feature>
<protein>
    <submittedName>
        <fullName evidence="10">Sigma-54-dependent Fis family transcriptional regulator</fullName>
    </submittedName>
</protein>
<sequence>MPKILVIDDDPSFNMMLTTFLKRNEFEVESAHSAESGIDHLKNHQVDLVLTDYKLPDQDGISVIKKVKDDYPGTPVILMTHYADIRTAVKSIQIGAFEFVTKPVNPDELLLLVKRALKEKKDPVEEVVPSGKSKKSRKKGDLDYISGESKYAKKVYEHASLVGPTDMSVLILGESGTGKEFAAKLIYEKSNRQGKPFIAVDCGALSDELAASELFGHVKGSFTGALQDKTGQFEYANGGTLFLDEVGNLSYEVQVKLLRALQEQKIRKIGSNADIEVDVRIIAATNDNLKKKAEEGSFRLDLYHRLNEFSIQLYPLRHRGNDLFIFADHFLNEANDELGKDIEGFTADTVEVFKNYPWPGNLRELKNVIKRAVLLCQDNKITPEQLPEEIKSGVSPVITEQTLPSNNGSIESSEETNPKDLKQLQETSEKETIEKVLKETHYNKSLAAKILNIDRKTLYNKIKRYEIDA</sequence>
<keyword evidence="11" id="KW-1185">Reference proteome</keyword>
<evidence type="ECO:0000259" key="8">
    <source>
        <dbReference type="PROSITE" id="PS50045"/>
    </source>
</evidence>
<evidence type="ECO:0000256" key="6">
    <source>
        <dbReference type="PROSITE-ProRule" id="PRU00169"/>
    </source>
</evidence>
<evidence type="ECO:0000256" key="2">
    <source>
        <dbReference type="ARBA" id="ARBA00022840"/>
    </source>
</evidence>
<dbReference type="InterPro" id="IPR011006">
    <property type="entry name" value="CheY-like_superfamily"/>
</dbReference>
<feature type="compositionally biased region" description="Basic and acidic residues" evidence="7">
    <location>
        <begin position="416"/>
        <end position="428"/>
    </location>
</feature>
<evidence type="ECO:0000313" key="10">
    <source>
        <dbReference type="EMBL" id="QCK13995.1"/>
    </source>
</evidence>
<dbReference type="Gene3D" id="1.10.8.60">
    <property type="match status" value="1"/>
</dbReference>
<dbReference type="RefSeq" id="WP_137089589.1">
    <property type="nucleotide sequence ID" value="NZ_CP028923.1"/>
</dbReference>
<dbReference type="KEGG" id="fpf:DCC35_04130"/>
<keyword evidence="4" id="KW-0238">DNA-binding</keyword>
<keyword evidence="2" id="KW-0067">ATP-binding</keyword>
<dbReference type="AlphaFoldDB" id="A0A4D7JSS7"/>
<keyword evidence="1" id="KW-0547">Nucleotide-binding</keyword>
<dbReference type="GO" id="GO:0006355">
    <property type="term" value="P:regulation of DNA-templated transcription"/>
    <property type="evidence" value="ECO:0007669"/>
    <property type="project" value="InterPro"/>
</dbReference>
<evidence type="ECO:0000256" key="3">
    <source>
        <dbReference type="ARBA" id="ARBA00023015"/>
    </source>
</evidence>
<evidence type="ECO:0000256" key="5">
    <source>
        <dbReference type="ARBA" id="ARBA00023163"/>
    </source>
</evidence>
<dbReference type="InterPro" id="IPR002197">
    <property type="entry name" value="HTH_Fis"/>
</dbReference>
<dbReference type="PANTHER" id="PTHR32071:SF81">
    <property type="entry name" value="PROPIONATE CATABOLISM OPERON REGULATORY PROTEIN"/>
    <property type="match status" value="1"/>
</dbReference>
<dbReference type="PROSITE" id="PS00688">
    <property type="entry name" value="SIGMA54_INTERACT_3"/>
    <property type="match status" value="1"/>
</dbReference>
<dbReference type="CDD" id="cd00009">
    <property type="entry name" value="AAA"/>
    <property type="match status" value="1"/>
</dbReference>
<dbReference type="OrthoDB" id="9782110at2"/>
<dbReference type="SUPFAM" id="SSF46689">
    <property type="entry name" value="Homeodomain-like"/>
    <property type="match status" value="1"/>
</dbReference>
<keyword evidence="5" id="KW-0804">Transcription</keyword>
<dbReference type="SMART" id="SM00448">
    <property type="entry name" value="REC"/>
    <property type="match status" value="1"/>
</dbReference>
<dbReference type="PANTHER" id="PTHR32071">
    <property type="entry name" value="TRANSCRIPTIONAL REGULATORY PROTEIN"/>
    <property type="match status" value="1"/>
</dbReference>
<evidence type="ECO:0000313" key="11">
    <source>
        <dbReference type="Proteomes" id="UP000298616"/>
    </source>
</evidence>
<dbReference type="PROSITE" id="PS50045">
    <property type="entry name" value="SIGMA54_INTERACT_4"/>
    <property type="match status" value="1"/>
</dbReference>
<feature type="modified residue" description="4-aspartylphosphate" evidence="6">
    <location>
        <position position="52"/>
    </location>
</feature>
<proteinExistence type="predicted"/>
<dbReference type="PRINTS" id="PR01590">
    <property type="entry name" value="HTHFIS"/>
</dbReference>
<evidence type="ECO:0000259" key="9">
    <source>
        <dbReference type="PROSITE" id="PS50110"/>
    </source>
</evidence>
<name>A0A4D7JSS7_9BACT</name>
<reference evidence="10 11" key="1">
    <citation type="submission" date="2018-04" db="EMBL/GenBank/DDBJ databases">
        <title>Complete genome uncultured novel isolate.</title>
        <authorList>
            <person name="Merlino G."/>
        </authorList>
    </citation>
    <scope>NUCLEOTIDE SEQUENCE [LARGE SCALE GENOMIC DNA]</scope>
    <source>
        <strain evidence="11">R1DC9</strain>
    </source>
</reference>
<dbReference type="InterPro" id="IPR025944">
    <property type="entry name" value="Sigma_54_int_dom_CS"/>
</dbReference>
<dbReference type="Proteomes" id="UP000298616">
    <property type="component" value="Chromosome"/>
</dbReference>
<dbReference type="EMBL" id="CP028923">
    <property type="protein sequence ID" value="QCK13995.1"/>
    <property type="molecule type" value="Genomic_DNA"/>
</dbReference>
<dbReference type="PROSITE" id="PS00676">
    <property type="entry name" value="SIGMA54_INTERACT_2"/>
    <property type="match status" value="1"/>
</dbReference>
<dbReference type="InterPro" id="IPR009057">
    <property type="entry name" value="Homeodomain-like_sf"/>
</dbReference>
<keyword evidence="6" id="KW-0597">Phosphoprotein</keyword>
<organism evidence="10 11">
    <name type="scientific">Mangrovivirga cuniculi</name>
    <dbReference type="NCBI Taxonomy" id="2715131"/>
    <lineage>
        <taxon>Bacteria</taxon>
        <taxon>Pseudomonadati</taxon>
        <taxon>Bacteroidota</taxon>
        <taxon>Cytophagia</taxon>
        <taxon>Cytophagales</taxon>
        <taxon>Mangrovivirgaceae</taxon>
        <taxon>Mangrovivirga</taxon>
    </lineage>
</organism>
<feature type="region of interest" description="Disordered" evidence="7">
    <location>
        <begin position="399"/>
        <end position="428"/>
    </location>
</feature>